<accession>A0A6A6S6R0</accession>
<keyword evidence="1" id="KW-1133">Transmembrane helix</keyword>
<evidence type="ECO:0000313" key="2">
    <source>
        <dbReference type="EMBL" id="KAF2641864.1"/>
    </source>
</evidence>
<evidence type="ECO:0000313" key="3">
    <source>
        <dbReference type="Proteomes" id="UP000799753"/>
    </source>
</evidence>
<keyword evidence="1" id="KW-0472">Membrane</keyword>
<sequence length="57" mass="6822">MPYFRYFGPTAIMPGFKQMVVKVRGKQYVVSLLASLLSSRWWFLASLLSFRRWFLPF</sequence>
<reference evidence="2" key="1">
    <citation type="journal article" date="2020" name="Stud. Mycol.">
        <title>101 Dothideomycetes genomes: a test case for predicting lifestyles and emergence of pathogens.</title>
        <authorList>
            <person name="Haridas S."/>
            <person name="Albert R."/>
            <person name="Binder M."/>
            <person name="Bloem J."/>
            <person name="Labutti K."/>
            <person name="Salamov A."/>
            <person name="Andreopoulos B."/>
            <person name="Baker S."/>
            <person name="Barry K."/>
            <person name="Bills G."/>
            <person name="Bluhm B."/>
            <person name="Cannon C."/>
            <person name="Castanera R."/>
            <person name="Culley D."/>
            <person name="Daum C."/>
            <person name="Ezra D."/>
            <person name="Gonzalez J."/>
            <person name="Henrissat B."/>
            <person name="Kuo A."/>
            <person name="Liang C."/>
            <person name="Lipzen A."/>
            <person name="Lutzoni F."/>
            <person name="Magnuson J."/>
            <person name="Mondo S."/>
            <person name="Nolan M."/>
            <person name="Ohm R."/>
            <person name="Pangilinan J."/>
            <person name="Park H.-J."/>
            <person name="Ramirez L."/>
            <person name="Alfaro M."/>
            <person name="Sun H."/>
            <person name="Tritt A."/>
            <person name="Yoshinaga Y."/>
            <person name="Zwiers L.-H."/>
            <person name="Turgeon B."/>
            <person name="Goodwin S."/>
            <person name="Spatafora J."/>
            <person name="Crous P."/>
            <person name="Grigoriev I."/>
        </authorList>
    </citation>
    <scope>NUCLEOTIDE SEQUENCE</scope>
    <source>
        <strain evidence="2">CBS 473.64</strain>
    </source>
</reference>
<proteinExistence type="predicted"/>
<gene>
    <name evidence="2" type="ORF">P280DRAFT_468363</name>
</gene>
<dbReference type="AlphaFoldDB" id="A0A6A6S6R0"/>
<keyword evidence="1" id="KW-0812">Transmembrane</keyword>
<organism evidence="2 3">
    <name type="scientific">Massarina eburnea CBS 473.64</name>
    <dbReference type="NCBI Taxonomy" id="1395130"/>
    <lineage>
        <taxon>Eukaryota</taxon>
        <taxon>Fungi</taxon>
        <taxon>Dikarya</taxon>
        <taxon>Ascomycota</taxon>
        <taxon>Pezizomycotina</taxon>
        <taxon>Dothideomycetes</taxon>
        <taxon>Pleosporomycetidae</taxon>
        <taxon>Pleosporales</taxon>
        <taxon>Massarineae</taxon>
        <taxon>Massarinaceae</taxon>
        <taxon>Massarina</taxon>
    </lineage>
</organism>
<dbReference type="EMBL" id="MU006782">
    <property type="protein sequence ID" value="KAF2641864.1"/>
    <property type="molecule type" value="Genomic_DNA"/>
</dbReference>
<evidence type="ECO:0000256" key="1">
    <source>
        <dbReference type="SAM" id="Phobius"/>
    </source>
</evidence>
<dbReference type="Proteomes" id="UP000799753">
    <property type="component" value="Unassembled WGS sequence"/>
</dbReference>
<feature type="transmembrane region" description="Helical" evidence="1">
    <location>
        <begin position="28"/>
        <end position="50"/>
    </location>
</feature>
<protein>
    <submittedName>
        <fullName evidence="2">Uncharacterized protein</fullName>
    </submittedName>
</protein>
<dbReference type="OrthoDB" id="2428527at2759"/>
<name>A0A6A6S6R0_9PLEO</name>
<keyword evidence="3" id="KW-1185">Reference proteome</keyword>